<dbReference type="InterPro" id="IPR052797">
    <property type="entry name" value="RegFact_GeneExpr_CellDeath"/>
</dbReference>
<dbReference type="PANTHER" id="PTHR33936:SF25">
    <property type="entry name" value="C2H2-TYPE DOMAIN-CONTAINING PROTEIN"/>
    <property type="match status" value="1"/>
</dbReference>
<evidence type="ECO:0000313" key="2">
    <source>
        <dbReference type="Proteomes" id="UP001566132"/>
    </source>
</evidence>
<name>A0ABD1ESI4_HYPHA</name>
<protein>
    <submittedName>
        <fullName evidence="1">Uncharacterized protein</fullName>
    </submittedName>
</protein>
<dbReference type="AlphaFoldDB" id="A0ABD1ESI4"/>
<gene>
    <name evidence="1" type="ORF">ABEB36_007024</name>
</gene>
<keyword evidence="2" id="KW-1185">Reference proteome</keyword>
<dbReference type="Proteomes" id="UP001566132">
    <property type="component" value="Unassembled WGS sequence"/>
</dbReference>
<evidence type="ECO:0000313" key="1">
    <source>
        <dbReference type="EMBL" id="KAL1501754.1"/>
    </source>
</evidence>
<dbReference type="EMBL" id="JBDJPC010000005">
    <property type="protein sequence ID" value="KAL1501754.1"/>
    <property type="molecule type" value="Genomic_DNA"/>
</dbReference>
<dbReference type="PANTHER" id="PTHR33936">
    <property type="entry name" value="PROTEIN CBG17840"/>
    <property type="match status" value="1"/>
</dbReference>
<accession>A0ABD1ESI4</accession>
<proteinExistence type="predicted"/>
<reference evidence="1 2" key="1">
    <citation type="submission" date="2024-05" db="EMBL/GenBank/DDBJ databases">
        <title>Genetic variation in Jamaican populations of the coffee berry borer (Hypothenemus hampei).</title>
        <authorList>
            <person name="Errbii M."/>
            <person name="Myrie A."/>
        </authorList>
    </citation>
    <scope>NUCLEOTIDE SEQUENCE [LARGE SCALE GENOMIC DNA]</scope>
    <source>
        <strain evidence="1">JA-Hopewell-2020-01-JO</strain>
        <tissue evidence="1">Whole body</tissue>
    </source>
</reference>
<sequence>MLAITSKMEEISKNKSVCPLCNGEYRHVKRHIRDYHANSSHLLVPLITNLAELQIHCPLCIHQTKFPFYNDLNNHLTQDHGIIMTEFILNLNNINEFIIWKALENKEVDYCCSMRIKRPYGEDVIYECKKRVLAGRRCSNNRKIKGDNNIHISEGCPSRIIATILNNGKITVYYTETHVGHEDILEGMRMTKEEQELMVKKICVCSAWNKTREVAKSMRSEKFKRLKLALARGDAANLNSVHNIDINKDLNSLNAEKTVLYVDKPSGSENNNTNNMNLLIEHVDSTSQQNNSSFKRETIWMSITNFSMTLDDESFNAFIAAILKAKNIITDQKNVKLHNIQCKKQKFFYPEELYVILKVI</sequence>
<comment type="caution">
    <text evidence="1">The sequence shown here is derived from an EMBL/GenBank/DDBJ whole genome shotgun (WGS) entry which is preliminary data.</text>
</comment>
<organism evidence="1 2">
    <name type="scientific">Hypothenemus hampei</name>
    <name type="common">Coffee berry borer</name>
    <dbReference type="NCBI Taxonomy" id="57062"/>
    <lineage>
        <taxon>Eukaryota</taxon>
        <taxon>Metazoa</taxon>
        <taxon>Ecdysozoa</taxon>
        <taxon>Arthropoda</taxon>
        <taxon>Hexapoda</taxon>
        <taxon>Insecta</taxon>
        <taxon>Pterygota</taxon>
        <taxon>Neoptera</taxon>
        <taxon>Endopterygota</taxon>
        <taxon>Coleoptera</taxon>
        <taxon>Polyphaga</taxon>
        <taxon>Cucujiformia</taxon>
        <taxon>Curculionidae</taxon>
        <taxon>Scolytinae</taxon>
        <taxon>Hypothenemus</taxon>
    </lineage>
</organism>